<keyword evidence="2" id="KW-1185">Reference proteome</keyword>
<name>A0AAV3Z7A9_9GAST</name>
<organism evidence="1 2">
    <name type="scientific">Plakobranchus ocellatus</name>
    <dbReference type="NCBI Taxonomy" id="259542"/>
    <lineage>
        <taxon>Eukaryota</taxon>
        <taxon>Metazoa</taxon>
        <taxon>Spiralia</taxon>
        <taxon>Lophotrochozoa</taxon>
        <taxon>Mollusca</taxon>
        <taxon>Gastropoda</taxon>
        <taxon>Heterobranchia</taxon>
        <taxon>Euthyneura</taxon>
        <taxon>Panpulmonata</taxon>
        <taxon>Sacoglossa</taxon>
        <taxon>Placobranchoidea</taxon>
        <taxon>Plakobranchidae</taxon>
        <taxon>Plakobranchus</taxon>
    </lineage>
</organism>
<evidence type="ECO:0000313" key="1">
    <source>
        <dbReference type="EMBL" id="GFN89888.1"/>
    </source>
</evidence>
<dbReference type="Proteomes" id="UP000735302">
    <property type="component" value="Unassembled WGS sequence"/>
</dbReference>
<sequence>MVLGLILPGRQWRATNRHRRVPADLRAASLAVVPPLTCFEVMTLPLFRRPDSIDRHRPNDQDTGCSYLCCCPRMNNWPPLAEDVPRLSEGQARRLARDNSTHSYY</sequence>
<dbReference type="AlphaFoldDB" id="A0AAV3Z7A9"/>
<evidence type="ECO:0000313" key="2">
    <source>
        <dbReference type="Proteomes" id="UP000735302"/>
    </source>
</evidence>
<gene>
    <name evidence="1" type="ORF">PoB_001639400</name>
</gene>
<accession>A0AAV3Z7A9</accession>
<dbReference type="EMBL" id="BLXT01001969">
    <property type="protein sequence ID" value="GFN89888.1"/>
    <property type="molecule type" value="Genomic_DNA"/>
</dbReference>
<protein>
    <submittedName>
        <fullName evidence="1">Uncharacterized protein</fullName>
    </submittedName>
</protein>
<comment type="caution">
    <text evidence="1">The sequence shown here is derived from an EMBL/GenBank/DDBJ whole genome shotgun (WGS) entry which is preliminary data.</text>
</comment>
<reference evidence="1 2" key="1">
    <citation type="journal article" date="2021" name="Elife">
        <title>Chloroplast acquisition without the gene transfer in kleptoplastic sea slugs, Plakobranchus ocellatus.</title>
        <authorList>
            <person name="Maeda T."/>
            <person name="Takahashi S."/>
            <person name="Yoshida T."/>
            <person name="Shimamura S."/>
            <person name="Takaki Y."/>
            <person name="Nagai Y."/>
            <person name="Toyoda A."/>
            <person name="Suzuki Y."/>
            <person name="Arimoto A."/>
            <person name="Ishii H."/>
            <person name="Satoh N."/>
            <person name="Nishiyama T."/>
            <person name="Hasebe M."/>
            <person name="Maruyama T."/>
            <person name="Minagawa J."/>
            <person name="Obokata J."/>
            <person name="Shigenobu S."/>
        </authorList>
    </citation>
    <scope>NUCLEOTIDE SEQUENCE [LARGE SCALE GENOMIC DNA]</scope>
</reference>
<proteinExistence type="predicted"/>